<dbReference type="Proteomes" id="UP001375370">
    <property type="component" value="Chromosome"/>
</dbReference>
<sequence length="60" mass="6582">MIRKALSNELLKRLALAGLGIVIQAIGAVIGFELLYVIGAVLIIVGIFQSVKYMWNHDVE</sequence>
<accession>A0ABZ2J424</accession>
<evidence type="ECO:0000256" key="1">
    <source>
        <dbReference type="SAM" id="Phobius"/>
    </source>
</evidence>
<evidence type="ECO:0000313" key="3">
    <source>
        <dbReference type="Proteomes" id="UP001375370"/>
    </source>
</evidence>
<keyword evidence="3" id="KW-1185">Reference proteome</keyword>
<name>A0ABZ2J424_9CHLR</name>
<feature type="transmembrane region" description="Helical" evidence="1">
    <location>
        <begin position="21"/>
        <end position="48"/>
    </location>
</feature>
<dbReference type="RefSeq" id="WP_338737786.1">
    <property type="nucleotide sequence ID" value="NZ_CP146612.1"/>
</dbReference>
<reference evidence="2 3" key="1">
    <citation type="submission" date="2024-03" db="EMBL/GenBank/DDBJ databases">
        <title>A Dehalogenimonas Isolated from Estuarine Sediments Dihaloeliminates Chlorinated Alkanes.</title>
        <authorList>
            <person name="Yang Y."/>
            <person name="Wang H."/>
        </authorList>
    </citation>
    <scope>NUCLEOTIDE SEQUENCE [LARGE SCALE GENOMIC DNA]</scope>
    <source>
        <strain evidence="2 3">W</strain>
    </source>
</reference>
<organism evidence="2 3">
    <name type="scientific">Candidatus Dehalogenimonas loeffleri</name>
    <dbReference type="NCBI Taxonomy" id="3127115"/>
    <lineage>
        <taxon>Bacteria</taxon>
        <taxon>Bacillati</taxon>
        <taxon>Chloroflexota</taxon>
        <taxon>Dehalococcoidia</taxon>
        <taxon>Dehalococcoidales</taxon>
        <taxon>Dehalococcoidaceae</taxon>
        <taxon>Dehalogenimonas</taxon>
    </lineage>
</organism>
<protein>
    <submittedName>
        <fullName evidence="2">Uncharacterized protein</fullName>
    </submittedName>
</protein>
<keyword evidence="1" id="KW-0472">Membrane</keyword>
<gene>
    <name evidence="2" type="ORF">V8247_00775</name>
</gene>
<evidence type="ECO:0000313" key="2">
    <source>
        <dbReference type="EMBL" id="WWX25536.1"/>
    </source>
</evidence>
<keyword evidence="1" id="KW-1133">Transmembrane helix</keyword>
<keyword evidence="1" id="KW-0812">Transmembrane</keyword>
<proteinExistence type="predicted"/>
<dbReference type="EMBL" id="CP146612">
    <property type="protein sequence ID" value="WWX25536.1"/>
    <property type="molecule type" value="Genomic_DNA"/>
</dbReference>